<dbReference type="EMBL" id="JACPRF010000142">
    <property type="protein sequence ID" value="MBI2876151.1"/>
    <property type="molecule type" value="Genomic_DNA"/>
</dbReference>
<dbReference type="GO" id="GO:0051082">
    <property type="term" value="F:unfolded protein binding"/>
    <property type="evidence" value="ECO:0007669"/>
    <property type="project" value="TreeGrafter"/>
</dbReference>
<dbReference type="PANTHER" id="PTHR38102:SF1">
    <property type="entry name" value="PERIPLASMIC CHAPERONE SPY"/>
    <property type="match status" value="1"/>
</dbReference>
<dbReference type="InterPro" id="IPR012899">
    <property type="entry name" value="LTXXQ"/>
</dbReference>
<dbReference type="GO" id="GO:0030288">
    <property type="term" value="C:outer membrane-bounded periplasmic space"/>
    <property type="evidence" value="ECO:0007669"/>
    <property type="project" value="TreeGrafter"/>
</dbReference>
<dbReference type="AlphaFoldDB" id="A0A932CN71"/>
<evidence type="ECO:0000256" key="3">
    <source>
        <dbReference type="ARBA" id="ARBA00022729"/>
    </source>
</evidence>
<comment type="subcellular location">
    <subcellularLocation>
        <location evidence="1">Periplasm</location>
    </subcellularLocation>
</comment>
<sequence length="164" mass="18435">MGKRWSLALVGLMALSLWSATVYGEHPGRMKGGHGWGMRGGEPGMMLPWLLKGANLTAEQKAQVSKIMATHRPTFQSLSQQLRTAHDEMADRLFAPGEVQAEDLTPLTKRITQIREQLMQEGLKVALEVRGILTPEQLTRAVQTKKRMKELRSEMRNLMREGAE</sequence>
<dbReference type="InterPro" id="IPR052211">
    <property type="entry name" value="Cpx_auxiliary_protein"/>
</dbReference>
<evidence type="ECO:0000256" key="2">
    <source>
        <dbReference type="ARBA" id="ARBA00008441"/>
    </source>
</evidence>
<dbReference type="Gene3D" id="1.20.120.1490">
    <property type="match status" value="1"/>
</dbReference>
<gene>
    <name evidence="5" type="ORF">HYY20_04655</name>
</gene>
<dbReference type="Proteomes" id="UP000769766">
    <property type="component" value="Unassembled WGS sequence"/>
</dbReference>
<proteinExistence type="inferred from homology"/>
<reference evidence="5" key="1">
    <citation type="submission" date="2020-07" db="EMBL/GenBank/DDBJ databases">
        <title>Huge and variable diversity of episymbiotic CPR bacteria and DPANN archaea in groundwater ecosystems.</title>
        <authorList>
            <person name="He C.Y."/>
            <person name="Keren R."/>
            <person name="Whittaker M."/>
            <person name="Farag I.F."/>
            <person name="Doudna J."/>
            <person name="Cate J.H.D."/>
            <person name="Banfield J.F."/>
        </authorList>
    </citation>
    <scope>NUCLEOTIDE SEQUENCE</scope>
    <source>
        <strain evidence="5">NC_groundwater_672_Ag_B-0.1um_62_36</strain>
    </source>
</reference>
<evidence type="ECO:0000256" key="1">
    <source>
        <dbReference type="ARBA" id="ARBA00004418"/>
    </source>
</evidence>
<dbReference type="InterPro" id="IPR025961">
    <property type="entry name" value="Metal_resist"/>
</dbReference>
<dbReference type="Pfam" id="PF13801">
    <property type="entry name" value="Metal_resist"/>
    <property type="match status" value="1"/>
</dbReference>
<organism evidence="5 6">
    <name type="scientific">Tectimicrobiota bacterium</name>
    <dbReference type="NCBI Taxonomy" id="2528274"/>
    <lineage>
        <taxon>Bacteria</taxon>
        <taxon>Pseudomonadati</taxon>
        <taxon>Nitrospinota/Tectimicrobiota group</taxon>
        <taxon>Candidatus Tectimicrobiota</taxon>
    </lineage>
</organism>
<evidence type="ECO:0000313" key="5">
    <source>
        <dbReference type="EMBL" id="MBI2876151.1"/>
    </source>
</evidence>
<comment type="similarity">
    <text evidence="2">Belongs to the CpxP/Spy family.</text>
</comment>
<evidence type="ECO:0000256" key="4">
    <source>
        <dbReference type="ARBA" id="ARBA00022764"/>
    </source>
</evidence>
<keyword evidence="4" id="KW-0574">Periplasm</keyword>
<dbReference type="PANTHER" id="PTHR38102">
    <property type="entry name" value="PERIPLASMIC CHAPERONE SPY"/>
    <property type="match status" value="1"/>
</dbReference>
<name>A0A932CN71_UNCTE</name>
<dbReference type="CDD" id="cd09916">
    <property type="entry name" value="CpxP_like"/>
    <property type="match status" value="1"/>
</dbReference>
<comment type="caution">
    <text evidence="5">The sequence shown here is derived from an EMBL/GenBank/DDBJ whole genome shotgun (WGS) entry which is preliminary data.</text>
</comment>
<keyword evidence="3" id="KW-0732">Signal</keyword>
<protein>
    <submittedName>
        <fullName evidence="5">Spy/CpxP family protein refolding chaperone</fullName>
    </submittedName>
</protein>
<evidence type="ECO:0000313" key="6">
    <source>
        <dbReference type="Proteomes" id="UP000769766"/>
    </source>
</evidence>
<accession>A0A932CN71</accession>